<evidence type="ECO:0000313" key="2">
    <source>
        <dbReference type="Proteomes" id="UP000095237"/>
    </source>
</evidence>
<dbReference type="EMBL" id="LNVX01000249">
    <property type="protein sequence ID" value="OEG71002.1"/>
    <property type="molecule type" value="Genomic_DNA"/>
</dbReference>
<accession>A0A1E5IKI5</accession>
<organism evidence="1 2">
    <name type="scientific">Endomicrobium trichonymphae</name>
    <dbReference type="NCBI Taxonomy" id="1408204"/>
    <lineage>
        <taxon>Bacteria</taxon>
        <taxon>Pseudomonadati</taxon>
        <taxon>Elusimicrobiota</taxon>
        <taxon>Endomicrobiia</taxon>
        <taxon>Endomicrobiales</taxon>
        <taxon>Endomicrobiaceae</taxon>
        <taxon>Candidatus Endomicrobiellum</taxon>
    </lineage>
</organism>
<sequence length="69" mass="8226">MAYSYTADNINENNVYICLKKKSMLSFFKIQNYRPILDMKVGFLYAEGKSPNNYWKFSKIPFLEISLRE</sequence>
<dbReference type="AlphaFoldDB" id="A0A1E5IKI5"/>
<name>A0A1E5IKI5_ENDTX</name>
<evidence type="ECO:0000313" key="1">
    <source>
        <dbReference type="EMBL" id="OEG71002.1"/>
    </source>
</evidence>
<keyword evidence="2" id="KW-1185">Reference proteome</keyword>
<reference evidence="1 2" key="1">
    <citation type="submission" date="2015-11" db="EMBL/GenBank/DDBJ databases">
        <title>Evidence for parallel genomic evolution in an endosymbiosis of termite gut flagellates.</title>
        <authorList>
            <person name="Zheng H."/>
        </authorList>
    </citation>
    <scope>NUCLEOTIDE SEQUENCE [LARGE SCALE GENOMIC DNA]</scope>
    <source>
        <strain evidence="1 2">CET450</strain>
    </source>
</reference>
<comment type="caution">
    <text evidence="1">The sequence shown here is derived from an EMBL/GenBank/DDBJ whole genome shotgun (WGS) entry which is preliminary data.</text>
</comment>
<protein>
    <submittedName>
        <fullName evidence="1">Uncharacterized protein</fullName>
    </submittedName>
</protein>
<dbReference type="Proteomes" id="UP000095237">
    <property type="component" value="Unassembled WGS sequence"/>
</dbReference>
<gene>
    <name evidence="1" type="ORF">ATZ36_03400</name>
</gene>
<proteinExistence type="predicted"/>